<keyword evidence="3" id="KW-0479">Metal-binding</keyword>
<dbReference type="InterPro" id="IPR013856">
    <property type="entry name" value="Peptidase_M4_domain"/>
</dbReference>
<dbReference type="PANTHER" id="PTHR33794">
    <property type="entry name" value="BACILLOLYSIN"/>
    <property type="match status" value="1"/>
</dbReference>
<keyword evidence="4" id="KW-0378">Hydrolase</keyword>
<evidence type="ECO:0000256" key="7">
    <source>
        <dbReference type="SAM" id="SignalP"/>
    </source>
</evidence>
<evidence type="ECO:0000256" key="4">
    <source>
        <dbReference type="ARBA" id="ARBA00022801"/>
    </source>
</evidence>
<dbReference type="InterPro" id="IPR023612">
    <property type="entry name" value="Peptidase_M4"/>
</dbReference>
<dbReference type="EMBL" id="JAJAUY010000024">
    <property type="protein sequence ID" value="MCB5179590.1"/>
    <property type="molecule type" value="Genomic_DNA"/>
</dbReference>
<dbReference type="InterPro" id="IPR001570">
    <property type="entry name" value="Peptidase_M4_C_domain"/>
</dbReference>
<dbReference type="RefSeq" id="WP_226726429.1">
    <property type="nucleotide sequence ID" value="NZ_JAJAUY010000024.1"/>
</dbReference>
<dbReference type="Pfam" id="PF02868">
    <property type="entry name" value="Peptidase_M4_C"/>
    <property type="match status" value="1"/>
</dbReference>
<keyword evidence="2" id="KW-0645">Protease</keyword>
<dbReference type="SUPFAM" id="SSF55486">
    <property type="entry name" value="Metalloproteases ('zincins'), catalytic domain"/>
    <property type="match status" value="1"/>
</dbReference>
<evidence type="ECO:0000256" key="2">
    <source>
        <dbReference type="ARBA" id="ARBA00022670"/>
    </source>
</evidence>
<keyword evidence="6" id="KW-0482">Metalloprotease</keyword>
<evidence type="ECO:0000313" key="10">
    <source>
        <dbReference type="EMBL" id="MCB5179590.1"/>
    </source>
</evidence>
<dbReference type="InterPro" id="IPR050728">
    <property type="entry name" value="Zinc_Metalloprotease_M4"/>
</dbReference>
<evidence type="ECO:0000256" key="6">
    <source>
        <dbReference type="ARBA" id="ARBA00023049"/>
    </source>
</evidence>
<dbReference type="CDD" id="cd09597">
    <property type="entry name" value="M4_TLP"/>
    <property type="match status" value="1"/>
</dbReference>
<protein>
    <submittedName>
        <fullName evidence="10">M4 family metallopeptidase</fullName>
    </submittedName>
</protein>
<evidence type="ECO:0000256" key="3">
    <source>
        <dbReference type="ARBA" id="ARBA00022723"/>
    </source>
</evidence>
<keyword evidence="5" id="KW-0862">Zinc</keyword>
<dbReference type="Gene3D" id="3.10.170.10">
    <property type="match status" value="1"/>
</dbReference>
<evidence type="ECO:0000256" key="5">
    <source>
        <dbReference type="ARBA" id="ARBA00022833"/>
    </source>
</evidence>
<keyword evidence="7" id="KW-0732">Signal</keyword>
<accession>A0ABS8B4N9</accession>
<dbReference type="PRINTS" id="PR00730">
    <property type="entry name" value="THERMOLYSIN"/>
</dbReference>
<evidence type="ECO:0000259" key="8">
    <source>
        <dbReference type="Pfam" id="PF01447"/>
    </source>
</evidence>
<dbReference type="Gene3D" id="1.10.390.10">
    <property type="entry name" value="Neutral Protease Domain 2"/>
    <property type="match status" value="1"/>
</dbReference>
<keyword evidence="11" id="KW-1185">Reference proteome</keyword>
<evidence type="ECO:0000256" key="1">
    <source>
        <dbReference type="ARBA" id="ARBA00009388"/>
    </source>
</evidence>
<dbReference type="PANTHER" id="PTHR33794:SF1">
    <property type="entry name" value="BACILLOLYSIN"/>
    <property type="match status" value="1"/>
</dbReference>
<feature type="domain" description="Peptidase M4" evidence="8">
    <location>
        <begin position="206"/>
        <end position="334"/>
    </location>
</feature>
<reference evidence="10 11" key="1">
    <citation type="submission" date="2021-10" db="EMBL/GenBank/DDBJ databases">
        <title>Streptomyces sp. strain SMC 277, a novel streptomycete isolated from soil.</title>
        <authorList>
            <person name="Chanama M."/>
        </authorList>
    </citation>
    <scope>NUCLEOTIDE SEQUENCE [LARGE SCALE GENOMIC DNA]</scope>
    <source>
        <strain evidence="10 11">SMC 277</strain>
    </source>
</reference>
<proteinExistence type="inferred from homology"/>
<dbReference type="Gene3D" id="2.60.120.380">
    <property type="match status" value="1"/>
</dbReference>
<comment type="similarity">
    <text evidence="1">Belongs to the peptidase M4 family.</text>
</comment>
<evidence type="ECO:0000313" key="11">
    <source>
        <dbReference type="Proteomes" id="UP001199054"/>
    </source>
</evidence>
<comment type="caution">
    <text evidence="10">The sequence shown here is derived from an EMBL/GenBank/DDBJ whole genome shotgun (WGS) entry which is preliminary data.</text>
</comment>
<name>A0ABS8B4N9_9ACTN</name>
<dbReference type="Proteomes" id="UP001199054">
    <property type="component" value="Unassembled WGS sequence"/>
</dbReference>
<gene>
    <name evidence="10" type="ORF">LG632_09350</name>
</gene>
<sequence length="730" mass="74697">MHRTRWTAAAAALALTASLAGAVAGTASAASPTPRPAPPEQGRSLALAAADQAASSGLDGLRHGPDEKLVRTSVTPWAGGLYYTAYQRTYRGVPVHGGGDAVVLADSAGTVRDLAAAPSPALSLSTRAEVTAAAAEATARGQLATVEEATAPELTVLVKDGKGVLAWHTLVTGRTAQRAPSGLDTYVDATTGKVVQATEKVRHADGRGYHNGNVTIDTAASSMTDTSRGSFRCGGQNGSAYTGSSPWGNGTANDLVTACVDIMYAAQRESDMLKQWFGYNGINGQGGMVPARAGLGEVNAYYDGTKTTYGRNRNGTMQLTGIDVVAHEYGHEIFDRTPGSAGSSNENGGLNESTGDIFGALTEHFANNPNDTPDYTVGEKLNFLGDNKPIRYMYNPSLANNDPNCYNQLTSGTEVHAAAGPQNHWFYLLAEGSNPGGGKPASPICAGGPSSVTGIGIQKAGKVFMGALLMKTSSWNHLAARKATLSTAKNTYGSAECLAVKAAWDAIRVPAQSGETDCGGTSTPDFSLALDPASGSAQPGASVTATVKTSTVGGNPQTVQLSASGQPGGVTVSFSPSSVTSGNAATMTVSVAAGTPNGTYPITVTGTGSATHSVTYTLAVGGTTPPTGCENAEYTYRGTLAAGQRAAQPDGSYYWSATSGTHTGCLRGPAGTDFDLYLQKWTGSAWADVAVSGSEGENEDITYNGSAGYYRYVIHAYSGSGSYTLGLSAP</sequence>
<dbReference type="InterPro" id="IPR027268">
    <property type="entry name" value="Peptidase_M4/M1_CTD_sf"/>
</dbReference>
<feature type="chain" id="PRO_5046779630" evidence="7">
    <location>
        <begin position="30"/>
        <end position="730"/>
    </location>
</feature>
<feature type="domain" description="Peptidase M4 C-terminal" evidence="9">
    <location>
        <begin position="344"/>
        <end position="509"/>
    </location>
</feature>
<organism evidence="10 11">
    <name type="scientific">Streptomyces antimicrobicus</name>
    <dbReference type="NCBI Taxonomy" id="2883108"/>
    <lineage>
        <taxon>Bacteria</taxon>
        <taxon>Bacillati</taxon>
        <taxon>Actinomycetota</taxon>
        <taxon>Actinomycetes</taxon>
        <taxon>Kitasatosporales</taxon>
        <taxon>Streptomycetaceae</taxon>
        <taxon>Streptomyces</taxon>
    </lineage>
</organism>
<dbReference type="Pfam" id="PF01447">
    <property type="entry name" value="Peptidase_M4"/>
    <property type="match status" value="1"/>
</dbReference>
<feature type="signal peptide" evidence="7">
    <location>
        <begin position="1"/>
        <end position="29"/>
    </location>
</feature>
<evidence type="ECO:0000259" key="9">
    <source>
        <dbReference type="Pfam" id="PF02868"/>
    </source>
</evidence>